<evidence type="ECO:0000313" key="1">
    <source>
        <dbReference type="EMBL" id="PKU62472.1"/>
    </source>
</evidence>
<accession>A0A2I0VGD7</accession>
<evidence type="ECO:0000313" key="2">
    <source>
        <dbReference type="Proteomes" id="UP000233837"/>
    </source>
</evidence>
<dbReference type="EMBL" id="KZ504384">
    <property type="protein sequence ID" value="PKU62472.1"/>
    <property type="molecule type" value="Genomic_DNA"/>
</dbReference>
<proteinExistence type="predicted"/>
<dbReference type="Proteomes" id="UP000233837">
    <property type="component" value="Unassembled WGS sequence"/>
</dbReference>
<reference evidence="1 2" key="1">
    <citation type="journal article" date="2016" name="Sci. Rep.">
        <title>The Dendrobium catenatum Lindl. genome sequence provides insights into polysaccharide synthase, floral development and adaptive evolution.</title>
        <authorList>
            <person name="Zhang G.Q."/>
            <person name="Xu Q."/>
            <person name="Bian C."/>
            <person name="Tsai W.C."/>
            <person name="Yeh C.M."/>
            <person name="Liu K.W."/>
            <person name="Yoshida K."/>
            <person name="Zhang L.S."/>
            <person name="Chang S.B."/>
            <person name="Chen F."/>
            <person name="Shi Y."/>
            <person name="Su Y.Y."/>
            <person name="Zhang Y.Q."/>
            <person name="Chen L.J."/>
            <person name="Yin Y."/>
            <person name="Lin M."/>
            <person name="Huang H."/>
            <person name="Deng H."/>
            <person name="Wang Z.W."/>
            <person name="Zhu S.L."/>
            <person name="Zhao X."/>
            <person name="Deng C."/>
            <person name="Niu S.C."/>
            <person name="Huang J."/>
            <person name="Wang M."/>
            <person name="Liu G.H."/>
            <person name="Yang H.J."/>
            <person name="Xiao X.J."/>
            <person name="Hsiao Y.Y."/>
            <person name="Wu W.L."/>
            <person name="Chen Y.Y."/>
            <person name="Mitsuda N."/>
            <person name="Ohme-Takagi M."/>
            <person name="Luo Y.B."/>
            <person name="Van de Peer Y."/>
            <person name="Liu Z.J."/>
        </authorList>
    </citation>
    <scope>NUCLEOTIDE SEQUENCE [LARGE SCALE GENOMIC DNA]</scope>
    <source>
        <tissue evidence="1">The whole plant</tissue>
    </source>
</reference>
<protein>
    <submittedName>
        <fullName evidence="1">Uncharacterized protein</fullName>
    </submittedName>
</protein>
<organism evidence="1 2">
    <name type="scientific">Dendrobium catenatum</name>
    <dbReference type="NCBI Taxonomy" id="906689"/>
    <lineage>
        <taxon>Eukaryota</taxon>
        <taxon>Viridiplantae</taxon>
        <taxon>Streptophyta</taxon>
        <taxon>Embryophyta</taxon>
        <taxon>Tracheophyta</taxon>
        <taxon>Spermatophyta</taxon>
        <taxon>Magnoliopsida</taxon>
        <taxon>Liliopsida</taxon>
        <taxon>Asparagales</taxon>
        <taxon>Orchidaceae</taxon>
        <taxon>Epidendroideae</taxon>
        <taxon>Malaxideae</taxon>
        <taxon>Dendrobiinae</taxon>
        <taxon>Dendrobium</taxon>
    </lineage>
</organism>
<reference evidence="1 2" key="2">
    <citation type="journal article" date="2017" name="Nature">
        <title>The Apostasia genome and the evolution of orchids.</title>
        <authorList>
            <person name="Zhang G.Q."/>
            <person name="Liu K.W."/>
            <person name="Li Z."/>
            <person name="Lohaus R."/>
            <person name="Hsiao Y.Y."/>
            <person name="Niu S.C."/>
            <person name="Wang J.Y."/>
            <person name="Lin Y.C."/>
            <person name="Xu Q."/>
            <person name="Chen L.J."/>
            <person name="Yoshida K."/>
            <person name="Fujiwara S."/>
            <person name="Wang Z.W."/>
            <person name="Zhang Y.Q."/>
            <person name="Mitsuda N."/>
            <person name="Wang M."/>
            <person name="Liu G.H."/>
            <person name="Pecoraro L."/>
            <person name="Huang H.X."/>
            <person name="Xiao X.J."/>
            <person name="Lin M."/>
            <person name="Wu X.Y."/>
            <person name="Wu W.L."/>
            <person name="Chen Y.Y."/>
            <person name="Chang S.B."/>
            <person name="Sakamoto S."/>
            <person name="Ohme-Takagi M."/>
            <person name="Yagi M."/>
            <person name="Zeng S.J."/>
            <person name="Shen C.Y."/>
            <person name="Yeh C.M."/>
            <person name="Luo Y.B."/>
            <person name="Tsai W.C."/>
            <person name="Van de Peer Y."/>
            <person name="Liu Z.J."/>
        </authorList>
    </citation>
    <scope>NUCLEOTIDE SEQUENCE [LARGE SCALE GENOMIC DNA]</scope>
    <source>
        <tissue evidence="1">The whole plant</tissue>
    </source>
</reference>
<dbReference type="AlphaFoldDB" id="A0A2I0VGD7"/>
<sequence>MQFIVVVICNARSILATRLTIVEENSLDAPEIDRKMIVDILSGLMMKMMNYKI</sequence>
<name>A0A2I0VGD7_9ASPA</name>
<gene>
    <name evidence="1" type="ORF">MA16_Dca028773</name>
</gene>
<keyword evidence="2" id="KW-1185">Reference proteome</keyword>